<dbReference type="OrthoDB" id="3173471at2"/>
<dbReference type="EMBL" id="CP001738">
    <property type="protein sequence ID" value="ACY99428.1"/>
    <property type="molecule type" value="Genomic_DNA"/>
</dbReference>
<proteinExistence type="predicted"/>
<dbReference type="KEGG" id="tcu:Tcur_3899"/>
<accession>D1AE02</accession>
<dbReference type="eggNOG" id="COG5340">
    <property type="taxonomic scope" value="Bacteria"/>
</dbReference>
<dbReference type="RefSeq" id="WP_012854212.1">
    <property type="nucleotide sequence ID" value="NC_013510.1"/>
</dbReference>
<dbReference type="InterPro" id="IPR011335">
    <property type="entry name" value="Restrct_endonuc-II-like"/>
</dbReference>
<dbReference type="HOGENOM" id="CLU_052626_5_2_11"/>
<dbReference type="STRING" id="471852.Tcur_3899"/>
<sequence>MRCASADDVLTARIRSLWQAAPAHAVIAERAAAWLWGIDALPMGADRATWPIELAVPADRPLPDPPGCRVRRTHLPDADVTEVDGIRLTTFERTALDCARRLPRREAVAALDQFLRAGVDAASLRRRARLLAGRPNARRLREILALSDPGAMLPGETYTRLCIVDAGLPRPRTQIPVGRPDRPRFFLDMGYAEHLTAVEYDGEEFHTGRGRRHRDAARRTWIRDHHGWEIIVVTKEDILFNPVPFLEALTTTLLHRGWNPAPARLHRIEAELAALRRSHTPSARRRRHR</sequence>
<dbReference type="AlphaFoldDB" id="D1AE02"/>
<dbReference type="SUPFAM" id="SSF52980">
    <property type="entry name" value="Restriction endonuclease-like"/>
    <property type="match status" value="1"/>
</dbReference>
<protein>
    <recommendedName>
        <fullName evidence="1">AbiEi antitoxin C-terminal domain-containing protein</fullName>
    </recommendedName>
</protein>
<evidence type="ECO:0000313" key="3">
    <source>
        <dbReference type="Proteomes" id="UP000001918"/>
    </source>
</evidence>
<evidence type="ECO:0000259" key="1">
    <source>
        <dbReference type="Pfam" id="PF09407"/>
    </source>
</evidence>
<dbReference type="Proteomes" id="UP000001918">
    <property type="component" value="Chromosome"/>
</dbReference>
<evidence type="ECO:0000313" key="2">
    <source>
        <dbReference type="EMBL" id="ACY99428.1"/>
    </source>
</evidence>
<name>D1AE02_THECD</name>
<reference evidence="2 3" key="1">
    <citation type="journal article" date="2011" name="Stand. Genomic Sci.">
        <title>Complete genome sequence of Thermomonospora curvata type strain (B9).</title>
        <authorList>
            <person name="Chertkov O."/>
            <person name="Sikorski J."/>
            <person name="Nolan M."/>
            <person name="Lapidus A."/>
            <person name="Lucas S."/>
            <person name="Del Rio T.G."/>
            <person name="Tice H."/>
            <person name="Cheng J.F."/>
            <person name="Goodwin L."/>
            <person name="Pitluck S."/>
            <person name="Liolios K."/>
            <person name="Ivanova N."/>
            <person name="Mavromatis K."/>
            <person name="Mikhailova N."/>
            <person name="Ovchinnikova G."/>
            <person name="Pati A."/>
            <person name="Chen A."/>
            <person name="Palaniappan K."/>
            <person name="Djao O.D."/>
            <person name="Land M."/>
            <person name="Hauser L."/>
            <person name="Chang Y.J."/>
            <person name="Jeffries C.D."/>
            <person name="Brettin T."/>
            <person name="Han C."/>
            <person name="Detter J.C."/>
            <person name="Rohde M."/>
            <person name="Goker M."/>
            <person name="Woyke T."/>
            <person name="Bristow J."/>
            <person name="Eisen J.A."/>
            <person name="Markowitz V."/>
            <person name="Hugenholtz P."/>
            <person name="Klenk H.P."/>
            <person name="Kyrpides N.C."/>
        </authorList>
    </citation>
    <scope>NUCLEOTIDE SEQUENCE [LARGE SCALE GENOMIC DNA]</scope>
    <source>
        <strain evidence="3">ATCC 19995 / DSM 43183 / JCM 3096 / KCTC 9072 / NBRC 15933 / NCIMB 10081 / Henssen B9</strain>
    </source>
</reference>
<dbReference type="Pfam" id="PF09407">
    <property type="entry name" value="AbiEi_1"/>
    <property type="match status" value="1"/>
</dbReference>
<gene>
    <name evidence="2" type="ordered locus">Tcur_3899</name>
</gene>
<dbReference type="InterPro" id="IPR018547">
    <property type="entry name" value="AbiEi_C"/>
</dbReference>
<keyword evidence="3" id="KW-1185">Reference proteome</keyword>
<dbReference type="Gene3D" id="3.40.960.10">
    <property type="entry name" value="VSR Endonuclease"/>
    <property type="match status" value="1"/>
</dbReference>
<organism evidence="2 3">
    <name type="scientific">Thermomonospora curvata (strain ATCC 19995 / DSM 43183 / JCM 3096 / KCTC 9072 / NBRC 15933 / NCIMB 10081 / Henssen B9)</name>
    <dbReference type="NCBI Taxonomy" id="471852"/>
    <lineage>
        <taxon>Bacteria</taxon>
        <taxon>Bacillati</taxon>
        <taxon>Actinomycetota</taxon>
        <taxon>Actinomycetes</taxon>
        <taxon>Streptosporangiales</taxon>
        <taxon>Thermomonosporaceae</taxon>
        <taxon>Thermomonospora</taxon>
    </lineage>
</organism>
<feature type="domain" description="AbiEi antitoxin C-terminal" evidence="1">
    <location>
        <begin position="30"/>
        <end position="144"/>
    </location>
</feature>